<evidence type="ECO:0000256" key="8">
    <source>
        <dbReference type="ARBA" id="ARBA00023136"/>
    </source>
</evidence>
<proteinExistence type="predicted"/>
<dbReference type="Pfam" id="PF00057">
    <property type="entry name" value="Ldl_recept_a"/>
    <property type="match status" value="1"/>
</dbReference>
<keyword evidence="11" id="KW-0325">Glycoprotein</keyword>
<keyword evidence="4" id="KW-0964">Secreted</keyword>
<dbReference type="GO" id="GO:0005886">
    <property type="term" value="C:plasma membrane"/>
    <property type="evidence" value="ECO:0007669"/>
    <property type="project" value="UniProtKB-SubCell"/>
</dbReference>
<evidence type="ECO:0000256" key="1">
    <source>
        <dbReference type="ARBA" id="ARBA00004251"/>
    </source>
</evidence>
<dbReference type="GO" id="GO:0005576">
    <property type="term" value="C:extracellular region"/>
    <property type="evidence" value="ECO:0007669"/>
    <property type="project" value="UniProtKB-SubCell"/>
</dbReference>
<organism evidence="14 15">
    <name type="scientific">Orchesella cincta</name>
    <name type="common">Springtail</name>
    <name type="synonym">Podura cincta</name>
    <dbReference type="NCBI Taxonomy" id="48709"/>
    <lineage>
        <taxon>Eukaryota</taxon>
        <taxon>Metazoa</taxon>
        <taxon>Ecdysozoa</taxon>
        <taxon>Arthropoda</taxon>
        <taxon>Hexapoda</taxon>
        <taxon>Collembola</taxon>
        <taxon>Entomobryomorpha</taxon>
        <taxon>Entomobryoidea</taxon>
        <taxon>Orchesellidae</taxon>
        <taxon>Orchesellinae</taxon>
        <taxon>Orchesella</taxon>
    </lineage>
</organism>
<keyword evidence="10 14" id="KW-0675">Receptor</keyword>
<evidence type="ECO:0000256" key="3">
    <source>
        <dbReference type="ARBA" id="ARBA00022475"/>
    </source>
</evidence>
<evidence type="ECO:0000256" key="2">
    <source>
        <dbReference type="ARBA" id="ARBA00004613"/>
    </source>
</evidence>
<evidence type="ECO:0000256" key="5">
    <source>
        <dbReference type="ARBA" id="ARBA00022536"/>
    </source>
</evidence>
<keyword evidence="9" id="KW-1015">Disulfide bond</keyword>
<feature type="signal peptide" evidence="13">
    <location>
        <begin position="1"/>
        <end position="24"/>
    </location>
</feature>
<evidence type="ECO:0000256" key="11">
    <source>
        <dbReference type="ARBA" id="ARBA00023180"/>
    </source>
</evidence>
<name>A0A1D2N0N3_ORCCI</name>
<comment type="caution">
    <text evidence="12">Lacks conserved residue(s) required for the propagation of feature annotation.</text>
</comment>
<dbReference type="FunFam" id="4.10.400.10:FF:000030">
    <property type="entry name" value="Sortilin related receptor 1"/>
    <property type="match status" value="1"/>
</dbReference>
<dbReference type="SUPFAM" id="SSF57424">
    <property type="entry name" value="LDL receptor-like module"/>
    <property type="match status" value="1"/>
</dbReference>
<evidence type="ECO:0000313" key="14">
    <source>
        <dbReference type="EMBL" id="ODM98846.1"/>
    </source>
</evidence>
<gene>
    <name evidence="14" type="ORF">Ocin01_07831</name>
</gene>
<comment type="subcellular location">
    <subcellularLocation>
        <location evidence="1">Cell membrane</location>
        <topology evidence="1">Single-pass type I membrane protein</topology>
    </subcellularLocation>
    <subcellularLocation>
        <location evidence="2">Secreted</location>
    </subcellularLocation>
</comment>
<dbReference type="PANTHER" id="PTHR20967:SF0">
    <property type="entry name" value="PROHORMONE-4"/>
    <property type="match status" value="1"/>
</dbReference>
<dbReference type="PANTHER" id="PTHR20967">
    <property type="entry name" value="PROHORMONE-4"/>
    <property type="match status" value="1"/>
</dbReference>
<keyword evidence="8" id="KW-0472">Membrane</keyword>
<dbReference type="OrthoDB" id="19606at2759"/>
<evidence type="ECO:0000256" key="13">
    <source>
        <dbReference type="SAM" id="SignalP"/>
    </source>
</evidence>
<feature type="chain" id="PRO_5008904836" evidence="13">
    <location>
        <begin position="25"/>
        <end position="87"/>
    </location>
</feature>
<keyword evidence="5" id="KW-0245">EGF-like domain</keyword>
<keyword evidence="7" id="KW-0677">Repeat</keyword>
<keyword evidence="15" id="KW-1185">Reference proteome</keyword>
<evidence type="ECO:0000313" key="15">
    <source>
        <dbReference type="Proteomes" id="UP000094527"/>
    </source>
</evidence>
<reference evidence="14 15" key="1">
    <citation type="journal article" date="2016" name="Genome Biol. Evol.">
        <title>Gene Family Evolution Reflects Adaptation to Soil Environmental Stressors in the Genome of the Collembolan Orchesella cincta.</title>
        <authorList>
            <person name="Faddeeva-Vakhrusheva A."/>
            <person name="Derks M.F."/>
            <person name="Anvar S.Y."/>
            <person name="Agamennone V."/>
            <person name="Suring W."/>
            <person name="Smit S."/>
            <person name="van Straalen N.M."/>
            <person name="Roelofs D."/>
        </authorList>
    </citation>
    <scope>NUCLEOTIDE SEQUENCE [LARGE SCALE GENOMIC DNA]</scope>
    <source>
        <tissue evidence="14">Mixed pool</tissue>
    </source>
</reference>
<evidence type="ECO:0000256" key="10">
    <source>
        <dbReference type="ARBA" id="ARBA00023170"/>
    </source>
</evidence>
<comment type="caution">
    <text evidence="14">The sequence shown here is derived from an EMBL/GenBank/DDBJ whole genome shotgun (WGS) entry which is preliminary data.</text>
</comment>
<dbReference type="Gene3D" id="4.10.400.10">
    <property type="entry name" value="Low-density Lipoprotein Receptor"/>
    <property type="match status" value="1"/>
</dbReference>
<dbReference type="InterPro" id="IPR002172">
    <property type="entry name" value="LDrepeatLR_classA_rpt"/>
</dbReference>
<evidence type="ECO:0000256" key="4">
    <source>
        <dbReference type="ARBA" id="ARBA00022525"/>
    </source>
</evidence>
<evidence type="ECO:0000256" key="9">
    <source>
        <dbReference type="ARBA" id="ARBA00023157"/>
    </source>
</evidence>
<accession>A0A1D2N0N3</accession>
<evidence type="ECO:0000256" key="12">
    <source>
        <dbReference type="PROSITE-ProRule" id="PRU00124"/>
    </source>
</evidence>
<sequence length="87" mass="9589">MKFMIKLVMICLMALDWLTSPGTGLTVARIDPKIVGGSLKCSDSEFQCLNPQHCIPSRWKCDGENDCLDGSDEDPQLCSKLKLENGV</sequence>
<evidence type="ECO:0000256" key="7">
    <source>
        <dbReference type="ARBA" id="ARBA00022737"/>
    </source>
</evidence>
<dbReference type="EMBL" id="LJIJ01000317">
    <property type="protein sequence ID" value="ODM98846.1"/>
    <property type="molecule type" value="Genomic_DNA"/>
</dbReference>
<dbReference type="GO" id="GO:0006897">
    <property type="term" value="P:endocytosis"/>
    <property type="evidence" value="ECO:0007669"/>
    <property type="project" value="UniProtKB-KW"/>
</dbReference>
<keyword evidence="13" id="KW-0732">Signal</keyword>
<keyword evidence="3" id="KW-1003">Cell membrane</keyword>
<keyword evidence="6" id="KW-0254">Endocytosis</keyword>
<dbReference type="InterPro" id="IPR053103">
    <property type="entry name" value="IDLSRF-like_peptide"/>
</dbReference>
<dbReference type="InterPro" id="IPR036055">
    <property type="entry name" value="LDL_receptor-like_sf"/>
</dbReference>
<dbReference type="PROSITE" id="PS01209">
    <property type="entry name" value="LDLRA_1"/>
    <property type="match status" value="1"/>
</dbReference>
<protein>
    <submittedName>
        <fullName evidence="14">Sortilin-related receptor</fullName>
    </submittedName>
</protein>
<dbReference type="AlphaFoldDB" id="A0A1D2N0N3"/>
<evidence type="ECO:0000256" key="6">
    <source>
        <dbReference type="ARBA" id="ARBA00022583"/>
    </source>
</evidence>
<dbReference type="SMART" id="SM00192">
    <property type="entry name" value="LDLa"/>
    <property type="match status" value="1"/>
</dbReference>
<dbReference type="InterPro" id="IPR023415">
    <property type="entry name" value="LDLR_class-A_CS"/>
</dbReference>
<dbReference type="STRING" id="48709.A0A1D2N0N3"/>
<dbReference type="Proteomes" id="UP000094527">
    <property type="component" value="Unassembled WGS sequence"/>
</dbReference>
<dbReference type="CDD" id="cd00112">
    <property type="entry name" value="LDLa"/>
    <property type="match status" value="1"/>
</dbReference>
<dbReference type="PROSITE" id="PS50068">
    <property type="entry name" value="LDLRA_2"/>
    <property type="match status" value="1"/>
</dbReference>